<evidence type="ECO:0000256" key="2">
    <source>
        <dbReference type="ARBA" id="ARBA00022525"/>
    </source>
</evidence>
<sequence>MIPISKRYSGPCCDILSCLKATWAWMEVLHCHQRTCHVTSRGKSFITAFMQNYNPGQPTQKLELHISGYNFVTNIKVSTSNTILHKTISEGEIASIMLPQSLVMVGSDKFNKAVLIEADQDISVISYNYLPITSDGTITYPIHQLGELYYVVTPTESGTKEFAIIAHEDLTTVTIHLKGTVTYKSHVYRPGSIFVTDLKAFEAIQLQSTEDLSGTRIESTKPVAVLSGHSCVSKFTACDHVVEQLLPVQSWGTTFIVPPVPFQTQYDIVYIVSAENTLLKYQSSSKTESRTVVAGEVVKLEILTSQPLFISADAEIQVLFFFTGAKRGDNSYDPFLMNIPATTCYCNSYHIYGMKDFTNHAMIIAKSSESGRIKWEEQTIRWTKIPGSEYSWAEQDVEITDHVQLVEHENSPFGLFIFGGGKSDGYGTAALCSSGNVVCQKSSCKDKTKCLVVNGVRGCHAVSYSTCIGTGDPHYKTFDGKTYDFMGSCIYQMAGLCSKDPSLTPFLVTVENNHRGNKAVSYTKVIERIVSALTIFFCILIKVNGIFVELPFSYENKLSIYQSGVHGFIKTNFDLRVSFDWYSYAKVIVPDSYANALCGLCGNANKDQNDDFLMKDGTQAEDEIQFANSWKVKDIPGCSSGCTKNCPVCSEADKQTYQGPSYCGILTKKSGPFRQCHDAIDPQSYFDDCVYDTCVYQGHHEALCSAISSYMTACQAQGIQVEQWRSPSFCSISCPPNTHYELCGSGCPATCKSLISPQKCDVPCLEGCFCDWIYPQWRSMCFKGQMWLFILQAGIRQKKCICRKECKIVKGVQGCHPLGYGKAIALGGPYFISFDGRHFEHYGSCTYALAQVCQHNPRLQNFTVWVEKEKLGDGPLVLIRNVKVFIHALNSMHVKPALIPNFYSLLVQVDGQLYTLPMNAADGKFWITQEGNNIIISTTFGLTVLYDTSSYVHVSVPSTYRGHMCGLAGNFNGDPKDDFMLANGIHTENVEEFAASWKVPVNGVICSDGCGDKCPICNKAEKTKYEAENFCGMIPSKTGPFTDCHSLVNPAEYFEHCLNEACTANEQLARHLAPTLEPGEALPSAVTLPCPAHSHYEPCTRTCDSTCAALSTPSQCSGNCFEGCQCDEDYVFDGSQCVTMKQCGCTYRGAYLKIGEHIYSKGCTKKCTCQSAGQLQCKESSCQLGEACALWDGVYGCVTLEAQCKLTAQARITSFDGASGRYSCSGVYEIASLCDQNSASWFRLLVSIEKDYTKEMVVGKSIYFYFRDHQQKHWEVGSEGQDGKRGQHPHEIVNGKVKISQINGHLTIDTDFEFEISFDNNWAMSLTLPSSYYGTTCGLCGNFNEVTTDDMVDLNGTQVSSIMAWASNWKVDDQDSSCSDSCQGNCLACDDSQKELYGSGKYCGIISHLSTDLLGGCHSTVDPVSYINDCINRMCANQRVRIGVLCQAVKAYATACEKWGILVKEWKRASGCDQEPTDHHTDGMEEGICTKVNVTDSGGIQKFLPPVLWVWLGGCGLVEVNIPTEIVNGKVKISQINGHLTIDTDFEFEISFDNNWAMSLTLPSSYYGTTCGLCGNFNEVTTDDMVDLNGTQVSSIMAWASNWKVDDQDSSCSDSCQGNCLACDDSQKELYGSGKYCGIISHLSTDLLGGCHSTVDPVSYINDCINRMCANQRVRIGVLCQAVKAYATACEKWGILVKEWKRASAHICPANSHYEACGNACPDTCSEPSASSFCTLNCVPKCQCSSGYVLHDSQCVPIESCGCLYNGIQYELGEEFWEDESCLSRCKCDLSHGTVNCWKASCKANQKCTTVNGVHHCKGSAYTTCIGTGDPHYTTFDGRKYDFQGSCVYQMAGICSEDSGLTPFSVVVENNNRGNKAVSFTKVVTLEVYNMTFSLSQEHPRKIQVNGVLMDLPFSYENKLKVYSSGVHGFMKTDFDLHVSFDWYSYARVIAPKTYANALCGLCGNANQDPSDDFITKDGTQVEDEIQFANSWKVKEVPGCSTGCTTNCPVCDDEQKQIYERDQFCGILIKKNGAFRQCHKVIDPTSYFDDCVFDTCVYNGHHDTLCGAISAYGTACQALGIQVKRWRSASFCLPCPRNSHYESCGNGCPATCQNLSAPETCETPCVEGCFCDSGFILSGDQCIPLAECGCTHQGRYHKKGEEFYPTTSCQEKCHCTDNGAIECHPFSCSAYEVCRMEHGIQDCHPLGYGTTTATGDPHHISFDGRSFDFHGACTYILAKVCSKDPRLVQFSVLVENEKLEHWRASTRKVMITVKGYSIVLERGIKWKTMVNGEYYTLPMSTVDGKLWITQEGNNIIVQSPFILRVLYDASSYVHVSVSSTYHGHLCGLGGNFNSDQNDDFMLPDGKITQNMDEFGASWKVPGNGGQCSDGCGENCPTCPAIQTAPYETESSCGMIRSKTGPFKDCHPLVSPVDYFRFSGDTLCQSLQAYMVACQLAGANVGPWRTASFCSLSCPAHSHYELCTQSCDFTCATLSAPTHCTGECFEGCQCDNGYAFDGEECVSMDKCGCAYEGRYIKVGGVHEINPRCQFQCPAGTICDMASGWPKCIPMPTSCENAHCQSGTICQVINGWPQCVASTHSCQTIQCWEGTICRMVDGSPRCFSPVSPQAMCWASGQPHYHTFDGRSFDFQGTCTYTVAKICSSSSNLPFFHIFTKSQKSLPFSFINQVTITIYNSSITMVKHEYGLVRINQVRSRLPVSLQNGMVSLYHRGNQLVIETQFGLKVYYDWNYYLVVKVTTAFQSQICGLCGNYNGDPNDDFTTPSGSLAANAVELGKSWKVEDGDEACRHGCHDRCLRCSAELAARYNTESSCGMIAQHRSGPFHRCHSLIDPKPYLNDCVIDLCAFEGYKQILCRALKTYADACQREGMAISAWRKHAGCPLICPDHSQHMACGTACPATCNNPDAPKKCHLPCMETCQCKPGYVLDGGKCIPKKQCGCVYHGQIYAPNEQFWGDQQCHLQCACNPRDRKVACHRSACREGEGCHVINGIRKCHPTFYGTCTTLGQLHYITFDGLHFDFSGTCVYRLAELCYKIANLTQFKVLVQHQGQGLRAQLPPKYLRSMFTAWQSLSAIRAPRTLQSSSFSSSSSPLFLLLHSTIPFLFYYRGRTCGLCGNFNGKVEDDMMQQSGTPTTNPGELGRSWKIRDIPGCREKEQEPCVDMVHLEYTQRMSKECGLLLDVHGPFKSCHSKVPPESYFKNCVFDYCSNKGNKNIICYIISSYTTACQTLGIQISKWRSFHFCKPDCPPNSHYEVCASHCPVTCHSLFNPVLCTANCREGCECNQGFVLSGDQCVPISQCGCVHQGLYYKAGESFFVNGFCKERCTCHVGGIMECHRSSCGPHEACRVVEGIQKCHSDAPKKTGICHVAGDPHYITFDGTTFDLQSNCTYTLARSCTRQHSLPPFSVNVQNERRSRGKISVTKVVNGAMTYLPFRLESDSMWVFYHGNNIVLRTDFGLFVSFDQLYHLIVQVPEAYQSQMCGLCGNYNGHPLDDISLPTGQPALSVQNFSAAWKVAAPSATCTEDCASVVCGACQESRKASYIHSTQCSILQSSYGPFSACYSTINPTDFYNNCMHDLCKARGNPVILCRAVHSYVAACQAAGIQIKPWRTANFCPMKCPINSQYELCTRACPARCKEATSITKCPNHCAEGCQCKMGFFMAGYHCAPISQCRCFHKGMWFKPGTPTITSNCMERCTCERQGHLTCTPLPCAAGETCALNNNKWDCVRKEGHCTIAHEHIFTSFDGVSGKLPSEGSFEITALVNAKSKSWFRVVVQVKKCPQCATPRVVSVTVYFHKLIVLVNKDSKSTCPRIILQGPIWVSHWGQRYSLQSFQTYSGAHPQGISL</sequence>
<comment type="subcellular location">
    <subcellularLocation>
        <location evidence="1">Secreted</location>
    </subcellularLocation>
</comment>
<feature type="domain" description="VWFD" evidence="6">
    <location>
        <begin position="2628"/>
        <end position="2806"/>
    </location>
</feature>
<name>A0A8C6Y463_NAJNA</name>
<feature type="domain" description="VWFD" evidence="6">
    <location>
        <begin position="465"/>
        <end position="639"/>
    </location>
</feature>
<dbReference type="OrthoDB" id="6236007at2759"/>
<accession>A0A8C6Y463</accession>
<keyword evidence="4" id="KW-1015">Disulfide bond</keyword>
<dbReference type="PANTHER" id="PTHR11339">
    <property type="entry name" value="EXTRACELLULAR MATRIX GLYCOPROTEIN RELATED"/>
    <property type="match status" value="1"/>
</dbReference>
<dbReference type="GeneTree" id="ENSGT00950000183155"/>
<dbReference type="SMART" id="SM00214">
    <property type="entry name" value="VWC"/>
    <property type="match status" value="6"/>
</dbReference>
<dbReference type="GO" id="GO:0031012">
    <property type="term" value="C:extracellular matrix"/>
    <property type="evidence" value="ECO:0007669"/>
    <property type="project" value="TreeGrafter"/>
</dbReference>
<dbReference type="OMA" id="CINRMCA"/>
<feature type="domain" description="VWFD" evidence="6">
    <location>
        <begin position="1202"/>
        <end position="1379"/>
    </location>
</feature>
<evidence type="ECO:0000313" key="8">
    <source>
        <dbReference type="Proteomes" id="UP000694559"/>
    </source>
</evidence>
<protein>
    <recommendedName>
        <fullName evidence="6">VWFD domain-containing protein</fullName>
    </recommendedName>
</protein>
<dbReference type="Pfam" id="PF12714">
    <property type="entry name" value="TILa"/>
    <property type="match status" value="4"/>
</dbReference>
<organism evidence="7 8">
    <name type="scientific">Naja naja</name>
    <name type="common">Indian cobra</name>
    <dbReference type="NCBI Taxonomy" id="35670"/>
    <lineage>
        <taxon>Eukaryota</taxon>
        <taxon>Metazoa</taxon>
        <taxon>Chordata</taxon>
        <taxon>Craniata</taxon>
        <taxon>Vertebrata</taxon>
        <taxon>Euteleostomi</taxon>
        <taxon>Lepidosauria</taxon>
        <taxon>Squamata</taxon>
        <taxon>Bifurcata</taxon>
        <taxon>Unidentata</taxon>
        <taxon>Episquamata</taxon>
        <taxon>Toxicofera</taxon>
        <taxon>Serpentes</taxon>
        <taxon>Colubroidea</taxon>
        <taxon>Elapidae</taxon>
        <taxon>Elapinae</taxon>
        <taxon>Naja</taxon>
    </lineage>
</organism>
<dbReference type="CDD" id="cd19941">
    <property type="entry name" value="TIL"/>
    <property type="match status" value="8"/>
</dbReference>
<dbReference type="InterPro" id="IPR014853">
    <property type="entry name" value="VWF/SSPO/ZAN-like_Cys-rich_dom"/>
</dbReference>
<dbReference type="InterPro" id="IPR002919">
    <property type="entry name" value="TIL_dom"/>
</dbReference>
<dbReference type="Pfam" id="PF01826">
    <property type="entry name" value="TIL"/>
    <property type="match status" value="8"/>
</dbReference>
<reference evidence="7" key="2">
    <citation type="submission" date="2025-09" db="UniProtKB">
        <authorList>
            <consortium name="Ensembl"/>
        </authorList>
    </citation>
    <scope>IDENTIFICATION</scope>
</reference>
<dbReference type="SUPFAM" id="SSF57567">
    <property type="entry name" value="Serine protease inhibitors"/>
    <property type="match status" value="8"/>
</dbReference>
<dbReference type="InterPro" id="IPR001846">
    <property type="entry name" value="VWF_type-D"/>
</dbReference>
<dbReference type="Ensembl" id="ENSNNAT00000023436.1">
    <property type="protein sequence ID" value="ENSNNAP00000022362.1"/>
    <property type="gene ID" value="ENSNNAG00000014674.1"/>
</dbReference>
<evidence type="ECO:0000256" key="5">
    <source>
        <dbReference type="ARBA" id="ARBA00023180"/>
    </source>
</evidence>
<dbReference type="SMART" id="SM00215">
    <property type="entry name" value="VWC_out"/>
    <property type="match status" value="5"/>
</dbReference>
<dbReference type="Pfam" id="PF08742">
    <property type="entry name" value="C8"/>
    <property type="match status" value="9"/>
</dbReference>
<dbReference type="InterPro" id="IPR001007">
    <property type="entry name" value="VWF_dom"/>
</dbReference>
<feature type="domain" description="VWFD" evidence="6">
    <location>
        <begin position="3017"/>
        <end position="3169"/>
    </location>
</feature>
<feature type="domain" description="VWFD" evidence="6">
    <location>
        <begin position="821"/>
        <end position="1007"/>
    </location>
</feature>
<dbReference type="Pfam" id="PF00094">
    <property type="entry name" value="VWD"/>
    <property type="match status" value="10"/>
</dbReference>
<dbReference type="Gene3D" id="2.10.25.10">
    <property type="entry name" value="Laminin"/>
    <property type="match status" value="8"/>
</dbReference>
<dbReference type="SMART" id="SM00274">
    <property type="entry name" value="FOLN"/>
    <property type="match status" value="4"/>
</dbReference>
<dbReference type="Proteomes" id="UP000694559">
    <property type="component" value="Unplaced"/>
</dbReference>
<dbReference type="InterPro" id="IPR035234">
    <property type="entry name" value="IgGFc-bd_N"/>
</dbReference>
<keyword evidence="2" id="KW-0964">Secreted</keyword>
<evidence type="ECO:0000259" key="6">
    <source>
        <dbReference type="PROSITE" id="PS51233"/>
    </source>
</evidence>
<proteinExistence type="predicted"/>
<keyword evidence="8" id="KW-1185">Reference proteome</keyword>
<dbReference type="PANTHER" id="PTHR11339:SF413">
    <property type="entry name" value="TECTORIN ALPHA"/>
    <property type="match status" value="1"/>
</dbReference>
<dbReference type="InterPro" id="IPR050780">
    <property type="entry name" value="Mucin_vWF_Thrombospondin_sf"/>
</dbReference>
<dbReference type="SMART" id="SM00216">
    <property type="entry name" value="VWD"/>
    <property type="match status" value="8"/>
</dbReference>
<dbReference type="InterPro" id="IPR003645">
    <property type="entry name" value="Fol_N"/>
</dbReference>
<dbReference type="InterPro" id="IPR025615">
    <property type="entry name" value="TILa_dom"/>
</dbReference>
<feature type="domain" description="VWFD" evidence="6">
    <location>
        <begin position="1823"/>
        <end position="2001"/>
    </location>
</feature>
<feature type="domain" description="VWFD" evidence="6">
    <location>
        <begin position="3380"/>
        <end position="3539"/>
    </location>
</feature>
<dbReference type="FunFam" id="2.10.25.10:FF:000055">
    <property type="entry name" value="alpha-tectorin isoform X1"/>
    <property type="match status" value="6"/>
</dbReference>
<dbReference type="SMART" id="SM00832">
    <property type="entry name" value="C8"/>
    <property type="match status" value="9"/>
</dbReference>
<feature type="domain" description="VWFD" evidence="6">
    <location>
        <begin position="2209"/>
        <end position="2388"/>
    </location>
</feature>
<reference evidence="7" key="1">
    <citation type="submission" date="2025-08" db="UniProtKB">
        <authorList>
            <consortium name="Ensembl"/>
        </authorList>
    </citation>
    <scope>IDENTIFICATION</scope>
</reference>
<dbReference type="Pfam" id="PF17517">
    <property type="entry name" value="IgGFc_binding"/>
    <property type="match status" value="1"/>
</dbReference>
<evidence type="ECO:0000313" key="7">
    <source>
        <dbReference type="Ensembl" id="ENSNNAP00000022362.1"/>
    </source>
</evidence>
<feature type="domain" description="VWFD" evidence="6">
    <location>
        <begin position="1415"/>
        <end position="1613"/>
    </location>
</feature>
<keyword evidence="5" id="KW-0325">Glycoprotein</keyword>
<dbReference type="FunFam" id="2.10.25.10:FF:000153">
    <property type="entry name" value="MUC5B isoform 1"/>
    <property type="match status" value="1"/>
</dbReference>
<dbReference type="InterPro" id="IPR036084">
    <property type="entry name" value="Ser_inhib-like_sf"/>
</dbReference>
<evidence type="ECO:0000256" key="4">
    <source>
        <dbReference type="ARBA" id="ARBA00023157"/>
    </source>
</evidence>
<dbReference type="GO" id="GO:0005615">
    <property type="term" value="C:extracellular space"/>
    <property type="evidence" value="ECO:0007669"/>
    <property type="project" value="TreeGrafter"/>
</dbReference>
<dbReference type="PROSITE" id="PS51233">
    <property type="entry name" value="VWFD"/>
    <property type="match status" value="9"/>
</dbReference>
<evidence type="ECO:0000256" key="3">
    <source>
        <dbReference type="ARBA" id="ARBA00022737"/>
    </source>
</evidence>
<evidence type="ECO:0000256" key="1">
    <source>
        <dbReference type="ARBA" id="ARBA00004613"/>
    </source>
</evidence>
<keyword evidence="3" id="KW-0677">Repeat</keyword>